<evidence type="ECO:0000256" key="2">
    <source>
        <dbReference type="ARBA" id="ARBA00022533"/>
    </source>
</evidence>
<dbReference type="InterPro" id="IPR004547">
    <property type="entry name" value="Glucosamine6P_isomerase"/>
</dbReference>
<dbReference type="SUPFAM" id="SSF100950">
    <property type="entry name" value="NagB/RpiA/CoA transferase-like"/>
    <property type="match status" value="1"/>
</dbReference>
<dbReference type="GO" id="GO:0005975">
    <property type="term" value="P:carbohydrate metabolic process"/>
    <property type="evidence" value="ECO:0007669"/>
    <property type="project" value="InterPro"/>
</dbReference>
<dbReference type="EC" id="3.5.99.6" evidence="8"/>
<evidence type="ECO:0000259" key="10">
    <source>
        <dbReference type="Pfam" id="PF01182"/>
    </source>
</evidence>
<evidence type="ECO:0000256" key="9">
    <source>
        <dbReference type="SAM" id="Coils"/>
    </source>
</evidence>
<evidence type="ECO:0000256" key="4">
    <source>
        <dbReference type="ARBA" id="ARBA00023277"/>
    </source>
</evidence>
<sequence>MRILIHNDYDTLSKWVAHYIARKINKAKPTAQKPYVLGLPTGSSPIGTYKELVNLYKQGKVSFENVVTFNMDEYVGIPEDHPESYHYFMWNHLFSHVDIKKENVNILNGNAADLEKECQEYEEKIKKMGGIDLFLGGIGPDGHIAFNEPGSSLSSRTRIKTLTFDTLKANARFFGGDINKVPKQALTVGVGTVMDAREVVIIVSGYSKARALQKVVEEGVNHMWTVSMLQLHRKGMIVCDDESTMELKVGTVRYFKDIEREALENLPQV</sequence>
<dbReference type="GO" id="GO:0004342">
    <property type="term" value="F:glucosamine-6-phosphate deaminase activity"/>
    <property type="evidence" value="ECO:0007669"/>
    <property type="project" value="UniProtKB-UniRule"/>
</dbReference>
<evidence type="ECO:0000256" key="8">
    <source>
        <dbReference type="HAMAP-Rule" id="MF_01241"/>
    </source>
</evidence>
<evidence type="ECO:0000256" key="6">
    <source>
        <dbReference type="ARBA" id="ARBA00060525"/>
    </source>
</evidence>
<comment type="function">
    <text evidence="5 8">Catalyzes the reversible isomerization-deamination of glucosamine 6-phosphate (GlcN6P) to form fructose 6-phosphate (Fru6P) and ammonium ion.</text>
</comment>
<comment type="catalytic activity">
    <reaction evidence="1 8">
        <text>alpha-D-glucosamine 6-phosphate + H2O = beta-D-fructose 6-phosphate + NH4(+)</text>
        <dbReference type="Rhea" id="RHEA:12172"/>
        <dbReference type="ChEBI" id="CHEBI:15377"/>
        <dbReference type="ChEBI" id="CHEBI:28938"/>
        <dbReference type="ChEBI" id="CHEBI:57634"/>
        <dbReference type="ChEBI" id="CHEBI:75989"/>
        <dbReference type="EC" id="3.5.99.6"/>
    </reaction>
</comment>
<evidence type="ECO:0000313" key="11">
    <source>
        <dbReference type="EMBL" id="HHJ53838.1"/>
    </source>
</evidence>
<comment type="caution">
    <text evidence="8">Lacks conserved residue(s) required for the propagation of feature annotation.</text>
</comment>
<dbReference type="UniPathway" id="UPA00629">
    <property type="reaction ID" value="UER00684"/>
</dbReference>
<dbReference type="Pfam" id="PF01182">
    <property type="entry name" value="Glucosamine_iso"/>
    <property type="match status" value="1"/>
</dbReference>
<comment type="activity regulation">
    <text evidence="8">Allosterically activated by N-acetylglucosamine 6-phosphate (GlcNAc6P).</text>
</comment>
<feature type="active site" description="Proton acceptor; for ring-opening step" evidence="8">
    <location>
        <position position="143"/>
    </location>
</feature>
<dbReference type="Gene3D" id="3.40.50.1360">
    <property type="match status" value="1"/>
</dbReference>
<dbReference type="GO" id="GO:0005829">
    <property type="term" value="C:cytosol"/>
    <property type="evidence" value="ECO:0007669"/>
    <property type="project" value="UniProtKB-ARBA"/>
</dbReference>
<dbReference type="CDD" id="cd01399">
    <property type="entry name" value="GlcN6P_deaminase"/>
    <property type="match status" value="1"/>
</dbReference>
<dbReference type="AlphaFoldDB" id="A0A7V5PRC9"/>
<dbReference type="InterPro" id="IPR018321">
    <property type="entry name" value="Glucosamine6P_isomerase_CS"/>
</dbReference>
<dbReference type="HAMAP" id="MF_01241">
    <property type="entry name" value="GlcN6P_deamin"/>
    <property type="match status" value="1"/>
</dbReference>
<dbReference type="InterPro" id="IPR006148">
    <property type="entry name" value="Glc/Gal-6P_isomerase"/>
</dbReference>
<comment type="caution">
    <text evidence="11">The sequence shown here is derived from an EMBL/GenBank/DDBJ whole genome shotgun (WGS) entry which is preliminary data.</text>
</comment>
<dbReference type="GO" id="GO:0006043">
    <property type="term" value="P:glucosamine catabolic process"/>
    <property type="evidence" value="ECO:0007669"/>
    <property type="project" value="TreeGrafter"/>
</dbReference>
<dbReference type="NCBIfam" id="TIGR00502">
    <property type="entry name" value="nagB"/>
    <property type="match status" value="1"/>
</dbReference>
<dbReference type="InterPro" id="IPR037171">
    <property type="entry name" value="NagB/RpiA_transferase-like"/>
</dbReference>
<evidence type="ECO:0000256" key="3">
    <source>
        <dbReference type="ARBA" id="ARBA00022801"/>
    </source>
</evidence>
<reference evidence="11" key="1">
    <citation type="journal article" date="2020" name="mSystems">
        <title>Genome- and Community-Level Interaction Insights into Carbon Utilization and Element Cycling Functions of Hydrothermarchaeota in Hydrothermal Sediment.</title>
        <authorList>
            <person name="Zhou Z."/>
            <person name="Liu Y."/>
            <person name="Xu W."/>
            <person name="Pan J."/>
            <person name="Luo Z.H."/>
            <person name="Li M."/>
        </authorList>
    </citation>
    <scope>NUCLEOTIDE SEQUENCE [LARGE SCALE GENOMIC DNA]</scope>
    <source>
        <strain evidence="11">HyVt-527</strain>
    </source>
</reference>
<feature type="domain" description="Glucosamine/galactosamine-6-phosphate isomerase" evidence="10">
    <location>
        <begin position="9"/>
        <end position="230"/>
    </location>
</feature>
<name>A0A7V5PRC9_CALAY</name>
<dbReference type="GO" id="GO:0019262">
    <property type="term" value="P:N-acetylneuraminate catabolic process"/>
    <property type="evidence" value="ECO:0007669"/>
    <property type="project" value="UniProtKB-UniRule"/>
</dbReference>
<comment type="similarity">
    <text evidence="7 8">Belongs to the glucosamine/galactosamine-6-phosphate isomerase family. NagB subfamily.</text>
</comment>
<keyword evidence="4 8" id="KW-0119">Carbohydrate metabolism</keyword>
<feature type="site" description="Part of the allosteric site" evidence="8">
    <location>
        <position position="160"/>
    </location>
</feature>
<dbReference type="Proteomes" id="UP000886124">
    <property type="component" value="Unassembled WGS sequence"/>
</dbReference>
<feature type="site" description="Part of the allosteric site" evidence="8">
    <location>
        <position position="151"/>
    </location>
</feature>
<dbReference type="PANTHER" id="PTHR11280:SF5">
    <property type="entry name" value="GLUCOSAMINE-6-PHOSPHATE ISOMERASE"/>
    <property type="match status" value="1"/>
</dbReference>
<dbReference type="GO" id="GO:0042802">
    <property type="term" value="F:identical protein binding"/>
    <property type="evidence" value="ECO:0007669"/>
    <property type="project" value="TreeGrafter"/>
</dbReference>
<feature type="site" description="Part of the allosteric site" evidence="8">
    <location>
        <position position="158"/>
    </location>
</feature>
<dbReference type="GO" id="GO:0006046">
    <property type="term" value="P:N-acetylglucosamine catabolic process"/>
    <property type="evidence" value="ECO:0007669"/>
    <property type="project" value="UniProtKB-UniRule"/>
</dbReference>
<accession>A0A7V5PRC9</accession>
<dbReference type="FunFam" id="3.40.50.1360:FF:000002">
    <property type="entry name" value="Glucosamine-6-phosphate deaminase"/>
    <property type="match status" value="1"/>
</dbReference>
<evidence type="ECO:0000256" key="5">
    <source>
        <dbReference type="ARBA" id="ARBA00055188"/>
    </source>
</evidence>
<feature type="coiled-coil region" evidence="9">
    <location>
        <begin position="97"/>
        <end position="131"/>
    </location>
</feature>
<feature type="active site" description="For ring-opening step" evidence="8">
    <location>
        <position position="148"/>
    </location>
</feature>
<protein>
    <recommendedName>
        <fullName evidence="8">Glucosamine-6-phosphate deaminase</fullName>
        <ecNumber evidence="8">3.5.99.6</ecNumber>
    </recommendedName>
    <alternativeName>
        <fullName evidence="8">GlcN6P deaminase</fullName>
        <shortName evidence="8">GNPDA</shortName>
    </alternativeName>
    <alternativeName>
        <fullName evidence="8">Glucosamine-6-phosphate isomerase</fullName>
    </alternativeName>
</protein>
<comment type="pathway">
    <text evidence="6 8">Amino-sugar metabolism; N-acetylneuraminate degradation; D-fructose 6-phosphate from N-acetylneuraminate: step 5/5.</text>
</comment>
<gene>
    <name evidence="8" type="primary">nagB</name>
    <name evidence="11" type="ORF">ENJ89_11630</name>
</gene>
<keyword evidence="2 8" id="KW-0021">Allosteric enzyme</keyword>
<dbReference type="EMBL" id="DROD01000733">
    <property type="protein sequence ID" value="HHJ53838.1"/>
    <property type="molecule type" value="Genomic_DNA"/>
</dbReference>
<dbReference type="PANTHER" id="PTHR11280">
    <property type="entry name" value="GLUCOSAMINE-6-PHOSPHATE ISOMERASE"/>
    <property type="match status" value="1"/>
</dbReference>
<evidence type="ECO:0000256" key="7">
    <source>
        <dbReference type="ARBA" id="ARBA00061194"/>
    </source>
</evidence>
<keyword evidence="3 8" id="KW-0378">Hydrolase</keyword>
<dbReference type="PROSITE" id="PS01161">
    <property type="entry name" value="GLC_GALNAC_ISOMERASE"/>
    <property type="match status" value="1"/>
</dbReference>
<feature type="active site" description="Proton acceptor; for enolization step" evidence="8">
    <location>
        <position position="72"/>
    </location>
</feature>
<organism evidence="11">
    <name type="scientific">Caldithrix abyssi</name>
    <dbReference type="NCBI Taxonomy" id="187145"/>
    <lineage>
        <taxon>Bacteria</taxon>
        <taxon>Pseudomonadati</taxon>
        <taxon>Calditrichota</taxon>
        <taxon>Calditrichia</taxon>
        <taxon>Calditrichales</taxon>
        <taxon>Calditrichaceae</taxon>
        <taxon>Caldithrix</taxon>
    </lineage>
</organism>
<keyword evidence="9" id="KW-0175">Coiled coil</keyword>
<feature type="site" description="Part of the allosteric site" evidence="8">
    <location>
        <position position="161"/>
    </location>
</feature>
<evidence type="ECO:0000256" key="1">
    <source>
        <dbReference type="ARBA" id="ARBA00000644"/>
    </source>
</evidence>
<proteinExistence type="inferred from homology"/>
<feature type="active site" description="For ring-opening step" evidence="8">
    <location>
        <position position="141"/>
    </location>
</feature>